<proteinExistence type="predicted"/>
<dbReference type="AlphaFoldDB" id="A0AAV4ZCC2"/>
<gene>
    <name evidence="1" type="ORF">OICFNHDK_4174</name>
</gene>
<evidence type="ECO:0000313" key="2">
    <source>
        <dbReference type="Proteomes" id="UP001055307"/>
    </source>
</evidence>
<protein>
    <submittedName>
        <fullName evidence="1">Uncharacterized protein</fullName>
    </submittedName>
</protein>
<sequence>MLLAMSSDDPAPTWVMILPPVPKLVSRLPFALYRTTAKSSPVPLPRAWPATTILPSAWSVTLWPWSSNALATEVRILPVPFGPKLVSRLPSAL</sequence>
<evidence type="ECO:0000313" key="1">
    <source>
        <dbReference type="EMBL" id="GJD41691.1"/>
    </source>
</evidence>
<keyword evidence="2" id="KW-1185">Reference proteome</keyword>
<accession>A0AAV4ZCC2</accession>
<reference evidence="1" key="1">
    <citation type="journal article" date="2016" name="Front. Microbiol.">
        <title>Genome Sequence of the Piezophilic, Mesophilic Sulfate-Reducing Bacterium Desulfovibrio indicus J2T.</title>
        <authorList>
            <person name="Cao J."/>
            <person name="Maignien L."/>
            <person name="Shao Z."/>
            <person name="Alain K."/>
            <person name="Jebbar M."/>
        </authorList>
    </citation>
    <scope>NUCLEOTIDE SEQUENCE</scope>
    <source>
        <strain evidence="1">DSM 21893</strain>
    </source>
</reference>
<reference evidence="1" key="2">
    <citation type="submission" date="2021-08" db="EMBL/GenBank/DDBJ databases">
        <authorList>
            <person name="Tani A."/>
            <person name="Ola A."/>
            <person name="Ogura Y."/>
            <person name="Katsura K."/>
            <person name="Hayashi T."/>
        </authorList>
    </citation>
    <scope>NUCLEOTIDE SEQUENCE</scope>
    <source>
        <strain evidence="1">DSM 21893</strain>
    </source>
</reference>
<organism evidence="1 2">
    <name type="scientific">Methylobacterium bullatum</name>
    <dbReference type="NCBI Taxonomy" id="570505"/>
    <lineage>
        <taxon>Bacteria</taxon>
        <taxon>Pseudomonadati</taxon>
        <taxon>Pseudomonadota</taxon>
        <taxon>Alphaproteobacteria</taxon>
        <taxon>Hyphomicrobiales</taxon>
        <taxon>Methylobacteriaceae</taxon>
        <taxon>Methylobacterium</taxon>
    </lineage>
</organism>
<dbReference type="Proteomes" id="UP001055307">
    <property type="component" value="Unassembled WGS sequence"/>
</dbReference>
<dbReference type="EMBL" id="BPQF01000028">
    <property type="protein sequence ID" value="GJD41691.1"/>
    <property type="molecule type" value="Genomic_DNA"/>
</dbReference>
<name>A0AAV4ZCC2_9HYPH</name>
<comment type="caution">
    <text evidence="1">The sequence shown here is derived from an EMBL/GenBank/DDBJ whole genome shotgun (WGS) entry which is preliminary data.</text>
</comment>